<keyword evidence="1" id="KW-0732">Signal</keyword>
<dbReference type="RefSeq" id="WP_211800761.1">
    <property type="nucleotide sequence ID" value="NZ_JAGSCS010000006.1"/>
</dbReference>
<dbReference type="PROSITE" id="PS51257">
    <property type="entry name" value="PROKAR_LIPOPROTEIN"/>
    <property type="match status" value="1"/>
</dbReference>
<keyword evidence="3" id="KW-1185">Reference proteome</keyword>
<protein>
    <submittedName>
        <fullName evidence="2">DUF4878 domain-containing protein</fullName>
    </submittedName>
</protein>
<reference evidence="2" key="1">
    <citation type="submission" date="2021-04" db="EMBL/GenBank/DDBJ databases">
        <title>Proteiniclasticum sedimins sp. nov., an obligate anaerobic bacterium isolated from anaerobic sludge.</title>
        <authorList>
            <person name="Liu J."/>
        </authorList>
    </citation>
    <scope>NUCLEOTIDE SEQUENCE</scope>
    <source>
        <strain evidence="2">BAD-10</strain>
    </source>
</reference>
<dbReference type="EMBL" id="JAGSCS010000006">
    <property type="protein sequence ID" value="MBR0576023.1"/>
    <property type="molecule type" value="Genomic_DNA"/>
</dbReference>
<sequence>MMKKIAMLLMGLLLWGTLAGCGAKDSPEKPVKDYFAAVKTLNVEAMGKTVAPANRGEGELPTDLFSEETDDFSRYFEDYLKANAKKITYVIQKSQGEGDRAVVTVKAKYIDGGPLFGEIFAEAFIKLLGFAFSGSEPSEEEIQGIFGEILTEKTKTVKDTYKEVVMEIPCVRVDGVWYLEEMTPDLVDVAVSGFLSATEAFSESFQ</sequence>
<comment type="caution">
    <text evidence="2">The sequence shown here is derived from an EMBL/GenBank/DDBJ whole genome shotgun (WGS) entry which is preliminary data.</text>
</comment>
<dbReference type="AlphaFoldDB" id="A0A941CQP3"/>
<accession>A0A941CQP3</accession>
<organism evidence="2 3">
    <name type="scientific">Proteiniclasticum sediminis</name>
    <dbReference type="NCBI Taxonomy" id="2804028"/>
    <lineage>
        <taxon>Bacteria</taxon>
        <taxon>Bacillati</taxon>
        <taxon>Bacillota</taxon>
        <taxon>Clostridia</taxon>
        <taxon>Eubacteriales</taxon>
        <taxon>Clostridiaceae</taxon>
        <taxon>Proteiniclasticum</taxon>
    </lineage>
</organism>
<evidence type="ECO:0000313" key="3">
    <source>
        <dbReference type="Proteomes" id="UP000675379"/>
    </source>
</evidence>
<evidence type="ECO:0000313" key="2">
    <source>
        <dbReference type="EMBL" id="MBR0576023.1"/>
    </source>
</evidence>
<gene>
    <name evidence="2" type="ORF">KCG48_06670</name>
</gene>
<proteinExistence type="predicted"/>
<name>A0A941CQP3_9CLOT</name>
<dbReference type="Proteomes" id="UP000675379">
    <property type="component" value="Unassembled WGS sequence"/>
</dbReference>
<feature type="signal peptide" evidence="1">
    <location>
        <begin position="1"/>
        <end position="19"/>
    </location>
</feature>
<evidence type="ECO:0000256" key="1">
    <source>
        <dbReference type="SAM" id="SignalP"/>
    </source>
</evidence>
<feature type="chain" id="PRO_5038537586" evidence="1">
    <location>
        <begin position="20"/>
        <end position="206"/>
    </location>
</feature>